<comment type="caution">
    <text evidence="1">The sequence shown here is derived from an EMBL/GenBank/DDBJ whole genome shotgun (WGS) entry which is preliminary data.</text>
</comment>
<dbReference type="PANTHER" id="PTHR33067:SF31">
    <property type="entry name" value="RNA-DIRECTED DNA POLYMERASE"/>
    <property type="match status" value="1"/>
</dbReference>
<dbReference type="InterPro" id="IPR021109">
    <property type="entry name" value="Peptidase_aspartic_dom_sf"/>
</dbReference>
<proteinExistence type="predicted"/>
<protein>
    <recommendedName>
        <fullName evidence="3">Aspartic peptidase DDI1-type domain-containing protein</fullName>
    </recommendedName>
</protein>
<dbReference type="CDD" id="cd00303">
    <property type="entry name" value="retropepsin_like"/>
    <property type="match status" value="1"/>
</dbReference>
<dbReference type="EMBL" id="JBANAX010000570">
    <property type="protein sequence ID" value="KAL1202771.1"/>
    <property type="molecule type" value="Genomic_DNA"/>
</dbReference>
<accession>A0ABD1AVC0</accession>
<organism evidence="1 2">
    <name type="scientific">Cardamine amara subsp. amara</name>
    <dbReference type="NCBI Taxonomy" id="228776"/>
    <lineage>
        <taxon>Eukaryota</taxon>
        <taxon>Viridiplantae</taxon>
        <taxon>Streptophyta</taxon>
        <taxon>Embryophyta</taxon>
        <taxon>Tracheophyta</taxon>
        <taxon>Spermatophyta</taxon>
        <taxon>Magnoliopsida</taxon>
        <taxon>eudicotyledons</taxon>
        <taxon>Gunneridae</taxon>
        <taxon>Pentapetalae</taxon>
        <taxon>rosids</taxon>
        <taxon>malvids</taxon>
        <taxon>Brassicales</taxon>
        <taxon>Brassicaceae</taxon>
        <taxon>Cardamineae</taxon>
        <taxon>Cardamine</taxon>
    </lineage>
</organism>
<dbReference type="PANTHER" id="PTHR33067">
    <property type="entry name" value="RNA-DIRECTED DNA POLYMERASE-RELATED"/>
    <property type="match status" value="1"/>
</dbReference>
<dbReference type="Proteomes" id="UP001558713">
    <property type="component" value="Unassembled WGS sequence"/>
</dbReference>
<sequence length="245" mass="27533">MPLEEAFKLIPLSQTFLRDEVMKRIKERKWLAVQNHECKAVLEKKIIVQEKLEDPGSFTLPCSLGPSVFRNCLCDFGASVSLMPLSVAKRLGFDNYKPSNLSLVLADRPIRRPYGLLENLSIRIGHVEVPTYFIVLEMDAEPMDPLILGRPFLASAGAMIDVRKGKVDLHLGSDLVLKFNIDGATKKPTINGQLFSIEEVDQLPDEPFKDPDKEIAKLGLSEAVEDKVREISEVMENERRSSVQT</sequence>
<dbReference type="Gene3D" id="2.40.70.10">
    <property type="entry name" value="Acid Proteases"/>
    <property type="match status" value="1"/>
</dbReference>
<gene>
    <name evidence="1" type="ORF">V5N11_031399</name>
</gene>
<name>A0ABD1AVC0_CARAN</name>
<dbReference type="SUPFAM" id="SSF50630">
    <property type="entry name" value="Acid proteases"/>
    <property type="match status" value="1"/>
</dbReference>
<evidence type="ECO:0008006" key="3">
    <source>
        <dbReference type="Google" id="ProtNLM"/>
    </source>
</evidence>
<dbReference type="AlphaFoldDB" id="A0ABD1AVC0"/>
<dbReference type="Pfam" id="PF13650">
    <property type="entry name" value="Asp_protease_2"/>
    <property type="match status" value="1"/>
</dbReference>
<reference evidence="1 2" key="1">
    <citation type="submission" date="2024-04" db="EMBL/GenBank/DDBJ databases">
        <title>Genome assembly C_amara_ONT_v2.</title>
        <authorList>
            <person name="Yant L."/>
            <person name="Moore C."/>
            <person name="Slenker M."/>
        </authorList>
    </citation>
    <scope>NUCLEOTIDE SEQUENCE [LARGE SCALE GENOMIC DNA]</scope>
    <source>
        <tissue evidence="1">Leaf</tissue>
    </source>
</reference>
<keyword evidence="2" id="KW-1185">Reference proteome</keyword>
<evidence type="ECO:0000313" key="2">
    <source>
        <dbReference type="Proteomes" id="UP001558713"/>
    </source>
</evidence>
<evidence type="ECO:0000313" key="1">
    <source>
        <dbReference type="EMBL" id="KAL1202771.1"/>
    </source>
</evidence>